<dbReference type="InterPro" id="IPR008972">
    <property type="entry name" value="Cupredoxin"/>
</dbReference>
<dbReference type="EMBL" id="MHUT01000014">
    <property type="protein sequence ID" value="OHA80790.1"/>
    <property type="molecule type" value="Genomic_DNA"/>
</dbReference>
<reference evidence="1 2" key="1">
    <citation type="journal article" date="2016" name="Nat. Commun.">
        <title>Thousands of microbial genomes shed light on interconnected biogeochemical processes in an aquifer system.</title>
        <authorList>
            <person name="Anantharaman K."/>
            <person name="Brown C.T."/>
            <person name="Hug L.A."/>
            <person name="Sharon I."/>
            <person name="Castelle C.J."/>
            <person name="Probst A.J."/>
            <person name="Thomas B.C."/>
            <person name="Singh A."/>
            <person name="Wilkins M.J."/>
            <person name="Karaoz U."/>
            <person name="Brodie E.L."/>
            <person name="Williams K.H."/>
            <person name="Hubbard S.S."/>
            <person name="Banfield J.F."/>
        </authorList>
    </citation>
    <scope>NUCLEOTIDE SEQUENCE [LARGE SCALE GENOMIC DNA]</scope>
</reference>
<evidence type="ECO:0000313" key="1">
    <source>
        <dbReference type="EMBL" id="OHA80790.1"/>
    </source>
</evidence>
<sequence>MKSTILSIIISLALIGGAFILTRIGVAPSNTPEADGPNVTIVDGKQFVEIRAKGGFLPRKSIAKAGIPTVVKFNTNGTFDCSSVVRIPSMNITRNLPPSGVTEIDLGSPSVSTLQGICGMGMYPFEIVFQD</sequence>
<name>A0A1G2S6R8_9BACT</name>
<dbReference type="Proteomes" id="UP000179118">
    <property type="component" value="Unassembled WGS sequence"/>
</dbReference>
<protein>
    <recommendedName>
        <fullName evidence="3">EfeO-type cupredoxin-like domain-containing protein</fullName>
    </recommendedName>
</protein>
<evidence type="ECO:0000313" key="2">
    <source>
        <dbReference type="Proteomes" id="UP000179118"/>
    </source>
</evidence>
<dbReference type="AlphaFoldDB" id="A0A1G2S6R8"/>
<gene>
    <name evidence="1" type="ORF">A3D51_01505</name>
</gene>
<accession>A0A1G2S6R8</accession>
<evidence type="ECO:0008006" key="3">
    <source>
        <dbReference type="Google" id="ProtNLM"/>
    </source>
</evidence>
<comment type="caution">
    <text evidence="1">The sequence shown here is derived from an EMBL/GenBank/DDBJ whole genome shotgun (WGS) entry which is preliminary data.</text>
</comment>
<dbReference type="Gene3D" id="2.60.40.420">
    <property type="entry name" value="Cupredoxins - blue copper proteins"/>
    <property type="match status" value="1"/>
</dbReference>
<organism evidence="1 2">
    <name type="scientific">Candidatus Yonathbacteria bacterium RIFCSPHIGHO2_02_FULL_44_14</name>
    <dbReference type="NCBI Taxonomy" id="1802724"/>
    <lineage>
        <taxon>Bacteria</taxon>
        <taxon>Candidatus Yonathiibacteriota</taxon>
    </lineage>
</organism>
<proteinExistence type="predicted"/>